<reference evidence="6" key="1">
    <citation type="journal article" date="2019" name="Int. J. Syst. Evol. Microbiol.">
        <title>The Global Catalogue of Microorganisms (GCM) 10K type strain sequencing project: providing services to taxonomists for standard genome sequencing and annotation.</title>
        <authorList>
            <consortium name="The Broad Institute Genomics Platform"/>
            <consortium name="The Broad Institute Genome Sequencing Center for Infectious Disease"/>
            <person name="Wu L."/>
            <person name="Ma J."/>
        </authorList>
    </citation>
    <scope>NUCLEOTIDE SEQUENCE [LARGE SCALE GENOMIC DNA]</scope>
    <source>
        <strain evidence="6">JCM 1490</strain>
    </source>
</reference>
<evidence type="ECO:0000256" key="2">
    <source>
        <dbReference type="ARBA" id="ARBA00023002"/>
    </source>
</evidence>
<dbReference type="InterPro" id="IPR016208">
    <property type="entry name" value="Ald_Oxase/xanthine_DH-like"/>
</dbReference>
<feature type="domain" description="Aldehyde oxidase/xanthine dehydrogenase a/b hammerhead" evidence="4">
    <location>
        <begin position="20"/>
        <end position="130"/>
    </location>
</feature>
<dbReference type="InterPro" id="IPR037165">
    <property type="entry name" value="AldOxase/xan_DH_Mopterin-bd_sf"/>
</dbReference>
<evidence type="ECO:0000256" key="3">
    <source>
        <dbReference type="SAM" id="MobiDB-lite"/>
    </source>
</evidence>
<name>A0ABW2Q933_9MICO</name>
<dbReference type="InterPro" id="IPR046867">
    <property type="entry name" value="AldOxase/xan_DH_MoCoBD2"/>
</dbReference>
<evidence type="ECO:0000313" key="5">
    <source>
        <dbReference type="EMBL" id="MFC7404085.1"/>
    </source>
</evidence>
<sequence length="783" mass="82362">MPGSILGTSVRRVEDPDLLVGRSTYVDNQRVDGLVHAVFVRSPFAHARITGIDTSEAADAPGVLAVFTAEELGTDPVPAFAIANPACARSVLATDKVRFVGDPVALVVAETRTQAVDAVELVDVDYEDLDVVADVESAVADGAPLQFEDIARNVAASRFEDGVDPLAGAAHVVRARLENQRVATSPIEGHAILVQPTDDGGLTVWVSTQQPHMARDLVAQHTGLDPEKVRVIAPHVGGAFGGKAGIGAEHAAVTSAALRLGRPVKWAETRSEAMLSMHGRGQVQYAELGLREDGTIVGLRARILGDCGAYAGFAGGFPTGPTRLMAQGPYEIPTVAVDGLAVLTNTAPVGAFRGAGRPEATAMLERMMDIAADELGLAPEEIRRRNFIAPEKFPYETRTGATYDVADFDLPLREALRVADVEGARAEQRRRLEAGESRLLGIGIATYVEITGFGGSEFGSVRIHDDGSATVMSGTSAHGQGHATSFSMIVSERLGIPLEKIRYVQSDTALVRSGGGTGGSRSLQLGGSAVGKAADEVYDKARELAANLFEASPEDIEIVEDGLGVRGVPDRQVTWTDLAARAAEDGVELGSDTDFTLPGATFPFGAHVSIVEVDTETGHVVPVRHIAVDDCGRVLNPLIVTGQQHGGAVQGISQALWEHFVYDEVGTPITSTFADYAIPTAADTIMLETSNTETPTPLNPLGAKGIGESATIGSTPAVQNAVVDALSHLGVRHVDLPCTPQRVWTAIQAARAGRPQDPWREPPEVFATLPRDGEGPEPTGGDL</sequence>
<keyword evidence="1" id="KW-0500">Molybdenum</keyword>
<dbReference type="InterPro" id="IPR008274">
    <property type="entry name" value="AldOxase/xan_DH_MoCoBD1"/>
</dbReference>
<evidence type="ECO:0000313" key="6">
    <source>
        <dbReference type="Proteomes" id="UP001596455"/>
    </source>
</evidence>
<dbReference type="Pfam" id="PF02738">
    <property type="entry name" value="MoCoBD_1"/>
    <property type="match status" value="1"/>
</dbReference>
<protein>
    <submittedName>
        <fullName evidence="5">Xanthine dehydrogenase family protein molybdopterin-binding subunit</fullName>
    </submittedName>
</protein>
<dbReference type="Gene3D" id="3.30.365.10">
    <property type="entry name" value="Aldehyde oxidase/xanthine dehydrogenase, molybdopterin binding domain"/>
    <property type="match status" value="4"/>
</dbReference>
<keyword evidence="2" id="KW-0560">Oxidoreductase</keyword>
<dbReference type="Proteomes" id="UP001596455">
    <property type="component" value="Unassembled WGS sequence"/>
</dbReference>
<keyword evidence="6" id="KW-1185">Reference proteome</keyword>
<dbReference type="Pfam" id="PF20256">
    <property type="entry name" value="MoCoBD_2"/>
    <property type="match status" value="1"/>
</dbReference>
<dbReference type="SUPFAM" id="SSF56003">
    <property type="entry name" value="Molybdenum cofactor-binding domain"/>
    <property type="match status" value="1"/>
</dbReference>
<dbReference type="PANTHER" id="PTHR11908">
    <property type="entry name" value="XANTHINE DEHYDROGENASE"/>
    <property type="match status" value="1"/>
</dbReference>
<organism evidence="5 6">
    <name type="scientific">Georgenia alba</name>
    <dbReference type="NCBI Taxonomy" id="2233858"/>
    <lineage>
        <taxon>Bacteria</taxon>
        <taxon>Bacillati</taxon>
        <taxon>Actinomycetota</taxon>
        <taxon>Actinomycetes</taxon>
        <taxon>Micrococcales</taxon>
        <taxon>Bogoriellaceae</taxon>
        <taxon>Georgenia</taxon>
    </lineage>
</organism>
<dbReference type="EMBL" id="JBHTCQ010000001">
    <property type="protein sequence ID" value="MFC7404085.1"/>
    <property type="molecule type" value="Genomic_DNA"/>
</dbReference>
<dbReference type="InterPro" id="IPR036856">
    <property type="entry name" value="Ald_Oxase/Xan_DH_a/b_sf"/>
</dbReference>
<evidence type="ECO:0000259" key="4">
    <source>
        <dbReference type="SMART" id="SM01008"/>
    </source>
</evidence>
<feature type="region of interest" description="Disordered" evidence="3">
    <location>
        <begin position="751"/>
        <end position="783"/>
    </location>
</feature>
<dbReference type="SMART" id="SM01008">
    <property type="entry name" value="Ald_Xan_dh_C"/>
    <property type="match status" value="1"/>
</dbReference>
<comment type="caution">
    <text evidence="5">The sequence shown here is derived from an EMBL/GenBank/DDBJ whole genome shotgun (WGS) entry which is preliminary data.</text>
</comment>
<dbReference type="SUPFAM" id="SSF54665">
    <property type="entry name" value="CO dehydrogenase molybdoprotein N-domain-like"/>
    <property type="match status" value="1"/>
</dbReference>
<gene>
    <name evidence="5" type="ORF">ACFQQL_03105</name>
</gene>
<dbReference type="PANTHER" id="PTHR11908:SF132">
    <property type="entry name" value="ALDEHYDE OXIDASE 1-RELATED"/>
    <property type="match status" value="1"/>
</dbReference>
<dbReference type="Gene3D" id="3.90.1170.50">
    <property type="entry name" value="Aldehyde oxidase/xanthine dehydrogenase, a/b hammerhead"/>
    <property type="match status" value="1"/>
</dbReference>
<dbReference type="RefSeq" id="WP_382391148.1">
    <property type="nucleotide sequence ID" value="NZ_JBHTCQ010000001.1"/>
</dbReference>
<dbReference type="InterPro" id="IPR000674">
    <property type="entry name" value="Ald_Oxase/Xan_DH_a/b"/>
</dbReference>
<evidence type="ECO:0000256" key="1">
    <source>
        <dbReference type="ARBA" id="ARBA00022505"/>
    </source>
</evidence>
<proteinExistence type="predicted"/>
<dbReference type="Pfam" id="PF01315">
    <property type="entry name" value="Ald_Xan_dh_C"/>
    <property type="match status" value="1"/>
</dbReference>
<accession>A0ABW2Q933</accession>